<dbReference type="GO" id="GO:0016020">
    <property type="term" value="C:membrane"/>
    <property type="evidence" value="ECO:0007669"/>
    <property type="project" value="UniProtKB-SubCell"/>
</dbReference>
<dbReference type="PANTHER" id="PTHR12570">
    <property type="match status" value="1"/>
</dbReference>
<feature type="transmembrane region" description="Helical" evidence="6">
    <location>
        <begin position="302"/>
        <end position="321"/>
    </location>
</feature>
<protein>
    <submittedName>
        <fullName evidence="7">NIPA-like protein 2</fullName>
    </submittedName>
</protein>
<proteinExistence type="predicted"/>
<gene>
    <name evidence="7" type="primary">NIPAL2</name>
    <name evidence="7" type="ORF">LOC62_01G000821</name>
</gene>
<evidence type="ECO:0000256" key="4">
    <source>
        <dbReference type="ARBA" id="ARBA00023136"/>
    </source>
</evidence>
<dbReference type="RefSeq" id="XP_062623261.1">
    <property type="nucleotide sequence ID" value="XM_062767277.1"/>
</dbReference>
<comment type="subcellular location">
    <subcellularLocation>
        <location evidence="1">Membrane</location>
        <topology evidence="1">Multi-pass membrane protein</topology>
    </subcellularLocation>
</comment>
<feature type="transmembrane region" description="Helical" evidence="6">
    <location>
        <begin position="197"/>
        <end position="221"/>
    </location>
</feature>
<feature type="transmembrane region" description="Helical" evidence="6">
    <location>
        <begin position="233"/>
        <end position="251"/>
    </location>
</feature>
<keyword evidence="3 6" id="KW-1133">Transmembrane helix</keyword>
<dbReference type="PROSITE" id="PS51257">
    <property type="entry name" value="PROKAR_LIPOPROTEIN"/>
    <property type="match status" value="1"/>
</dbReference>
<keyword evidence="8" id="KW-1185">Reference proteome</keyword>
<dbReference type="GeneID" id="87804079"/>
<dbReference type="Pfam" id="PF05653">
    <property type="entry name" value="Mg_trans_NIPA"/>
    <property type="match status" value="1"/>
</dbReference>
<evidence type="ECO:0000256" key="1">
    <source>
        <dbReference type="ARBA" id="ARBA00004141"/>
    </source>
</evidence>
<dbReference type="InterPro" id="IPR008521">
    <property type="entry name" value="Mg_trans_NIPA"/>
</dbReference>
<evidence type="ECO:0000256" key="3">
    <source>
        <dbReference type="ARBA" id="ARBA00022989"/>
    </source>
</evidence>
<accession>A0AAF0Y3B9</accession>
<dbReference type="InterPro" id="IPR037185">
    <property type="entry name" value="EmrE-like"/>
</dbReference>
<feature type="transmembrane region" description="Helical" evidence="6">
    <location>
        <begin position="333"/>
        <end position="352"/>
    </location>
</feature>
<evidence type="ECO:0000256" key="2">
    <source>
        <dbReference type="ARBA" id="ARBA00022692"/>
    </source>
</evidence>
<reference evidence="7" key="1">
    <citation type="submission" date="2023-10" db="EMBL/GenBank/DDBJ databases">
        <authorList>
            <person name="Noh H."/>
        </authorList>
    </citation>
    <scope>NUCLEOTIDE SEQUENCE</scope>
    <source>
        <strain evidence="7">DUCC4014</strain>
    </source>
</reference>
<dbReference type="PANTHER" id="PTHR12570:SF65">
    <property type="entry name" value="MAGNESIUM TRANSPORTER NIPA9-RELATED"/>
    <property type="match status" value="1"/>
</dbReference>
<feature type="transmembrane region" description="Helical" evidence="6">
    <location>
        <begin position="6"/>
        <end position="27"/>
    </location>
</feature>
<feature type="region of interest" description="Disordered" evidence="5">
    <location>
        <begin position="48"/>
        <end position="71"/>
    </location>
</feature>
<evidence type="ECO:0000313" key="8">
    <source>
        <dbReference type="Proteomes" id="UP000827549"/>
    </source>
</evidence>
<dbReference type="AlphaFoldDB" id="A0AAF0Y3B9"/>
<dbReference type="Proteomes" id="UP000827549">
    <property type="component" value="Chromosome 1"/>
</dbReference>
<feature type="transmembrane region" description="Helical" evidence="6">
    <location>
        <begin position="167"/>
        <end position="185"/>
    </location>
</feature>
<feature type="compositionally biased region" description="Low complexity" evidence="5">
    <location>
        <begin position="48"/>
        <end position="59"/>
    </location>
</feature>
<feature type="region of interest" description="Disordered" evidence="5">
    <location>
        <begin position="377"/>
        <end position="396"/>
    </location>
</feature>
<dbReference type="GO" id="GO:0015095">
    <property type="term" value="F:magnesium ion transmembrane transporter activity"/>
    <property type="evidence" value="ECO:0007669"/>
    <property type="project" value="InterPro"/>
</dbReference>
<feature type="region of interest" description="Disordered" evidence="5">
    <location>
        <begin position="445"/>
        <end position="484"/>
    </location>
</feature>
<evidence type="ECO:0000313" key="7">
    <source>
        <dbReference type="EMBL" id="WOO77229.1"/>
    </source>
</evidence>
<dbReference type="EMBL" id="CP086714">
    <property type="protein sequence ID" value="WOO77229.1"/>
    <property type="molecule type" value="Genomic_DNA"/>
</dbReference>
<evidence type="ECO:0000256" key="6">
    <source>
        <dbReference type="SAM" id="Phobius"/>
    </source>
</evidence>
<keyword evidence="2 6" id="KW-0812">Transmembrane</keyword>
<evidence type="ECO:0000256" key="5">
    <source>
        <dbReference type="SAM" id="MobiDB-lite"/>
    </source>
</evidence>
<organism evidence="7 8">
    <name type="scientific">Vanrija pseudolonga</name>
    <dbReference type="NCBI Taxonomy" id="143232"/>
    <lineage>
        <taxon>Eukaryota</taxon>
        <taxon>Fungi</taxon>
        <taxon>Dikarya</taxon>
        <taxon>Basidiomycota</taxon>
        <taxon>Agaricomycotina</taxon>
        <taxon>Tremellomycetes</taxon>
        <taxon>Trichosporonales</taxon>
        <taxon>Trichosporonaceae</taxon>
        <taxon>Vanrija</taxon>
    </lineage>
</organism>
<sequence length="484" mass="50401">MRTEFKSTALIGVAIACAGNVLISLALTVQKLAHIRVEAAAAAKARASPSGPAPAVSASRQGQGQQAVRAPKPGYAAVDLAEPVPVRRDSGASPLTSDTPPHVEEGAYLSSPLWWLGLGMIAVGEAGNFLSYGFAPASVVAPLGTVALIANVIFSPLILGESFTRRNLLGTGLAILGAVTVVWSSRDSNPRLSPDQLIAAVTATPFLIYTALNIAVVVPLVMLSSREEYASKYIGIDVGACALFGGYTVMATKALSSLMSSMLFGAFKHPVAWGAVVVLVVTSVLQIKFLNRALMRFDSNQVIPTQFVFFSLAAIVGSAVLYQEFRDVDINSLVDFGFGITFTFLGVFFLTTPQPTDNEQTRILAIVDEEAPLLLTPGSRRPSVQTPGAGGVGPIPGRLVKRPSASNISLALNSQAGLLLLATTPPVTPSALPIGGSLFANGSSSQAIPYRPRSGSRTSITSDVARRGSPLAETGFPSVSSRLG</sequence>
<feature type="transmembrane region" description="Helical" evidence="6">
    <location>
        <begin position="271"/>
        <end position="290"/>
    </location>
</feature>
<dbReference type="SUPFAM" id="SSF103481">
    <property type="entry name" value="Multidrug resistance efflux transporter EmrE"/>
    <property type="match status" value="1"/>
</dbReference>
<feature type="transmembrane region" description="Helical" evidence="6">
    <location>
        <begin position="140"/>
        <end position="160"/>
    </location>
</feature>
<name>A0AAF0Y3B9_9TREE</name>
<keyword evidence="4 6" id="KW-0472">Membrane</keyword>